<accession>A0A4C1ZDS9</accession>
<dbReference type="EMBL" id="BGZK01001728">
    <property type="protein sequence ID" value="GBP85313.1"/>
    <property type="molecule type" value="Genomic_DNA"/>
</dbReference>
<gene>
    <name evidence="1" type="ORF">EVAR_63652_1</name>
</gene>
<comment type="caution">
    <text evidence="1">The sequence shown here is derived from an EMBL/GenBank/DDBJ whole genome shotgun (WGS) entry which is preliminary data.</text>
</comment>
<name>A0A4C1ZDS9_EUMVA</name>
<organism evidence="1 2">
    <name type="scientific">Eumeta variegata</name>
    <name type="common">Bagworm moth</name>
    <name type="synonym">Eumeta japonica</name>
    <dbReference type="NCBI Taxonomy" id="151549"/>
    <lineage>
        <taxon>Eukaryota</taxon>
        <taxon>Metazoa</taxon>
        <taxon>Ecdysozoa</taxon>
        <taxon>Arthropoda</taxon>
        <taxon>Hexapoda</taxon>
        <taxon>Insecta</taxon>
        <taxon>Pterygota</taxon>
        <taxon>Neoptera</taxon>
        <taxon>Endopterygota</taxon>
        <taxon>Lepidoptera</taxon>
        <taxon>Glossata</taxon>
        <taxon>Ditrysia</taxon>
        <taxon>Tineoidea</taxon>
        <taxon>Psychidae</taxon>
        <taxon>Oiketicinae</taxon>
        <taxon>Eumeta</taxon>
    </lineage>
</organism>
<keyword evidence="2" id="KW-1185">Reference proteome</keyword>
<evidence type="ECO:0000313" key="2">
    <source>
        <dbReference type="Proteomes" id="UP000299102"/>
    </source>
</evidence>
<proteinExistence type="predicted"/>
<reference evidence="1 2" key="1">
    <citation type="journal article" date="2019" name="Commun. Biol.">
        <title>The bagworm genome reveals a unique fibroin gene that provides high tensile strength.</title>
        <authorList>
            <person name="Kono N."/>
            <person name="Nakamura H."/>
            <person name="Ohtoshi R."/>
            <person name="Tomita M."/>
            <person name="Numata K."/>
            <person name="Arakawa K."/>
        </authorList>
    </citation>
    <scope>NUCLEOTIDE SEQUENCE [LARGE SCALE GENOMIC DNA]</scope>
</reference>
<evidence type="ECO:0000313" key="1">
    <source>
        <dbReference type="EMBL" id="GBP85313.1"/>
    </source>
</evidence>
<sequence length="100" mass="11450">MFRRSHRPKIEYRKRSVFEHDSTLSAVTASAGGRDRSLSSRSLYTDKVQQQKLLLNVYDLWECAISSAELARDRAAAELSGRPDRIDYVESKRCLKDGTK</sequence>
<dbReference type="Proteomes" id="UP000299102">
    <property type="component" value="Unassembled WGS sequence"/>
</dbReference>
<protein>
    <submittedName>
        <fullName evidence="1">Uncharacterized protein</fullName>
    </submittedName>
</protein>
<dbReference type="AlphaFoldDB" id="A0A4C1ZDS9"/>